<comment type="caution">
    <text evidence="1">The sequence shown here is derived from an EMBL/GenBank/DDBJ whole genome shotgun (WGS) entry which is preliminary data.</text>
</comment>
<dbReference type="Proteomes" id="UP001217178">
    <property type="component" value="Unassembled WGS sequence"/>
</dbReference>
<sequence length="60" mass="7000">ASITKRKIRMTTSHDNPLITLRQQLEAYLDTQAAQGMMWFNDFGHRYRGDMLTSIIQQVT</sequence>
<evidence type="ECO:0000313" key="1">
    <source>
        <dbReference type="EMBL" id="MDC9591990.1"/>
    </source>
</evidence>
<proteinExistence type="predicted"/>
<evidence type="ECO:0000313" key="2">
    <source>
        <dbReference type="Proteomes" id="UP001217178"/>
    </source>
</evidence>
<reference evidence="1 2" key="1">
    <citation type="submission" date="2023-02" db="EMBL/GenBank/DDBJ databases">
        <title>Entomopathogenic bacteria.</title>
        <authorList>
            <person name="Machado R.A."/>
        </authorList>
    </citation>
    <scope>NUCLEOTIDE SEQUENCE [LARGE SCALE GENOMIC DNA]</scope>
    <source>
        <strain evidence="1 2">XENO-10</strain>
    </source>
</reference>
<dbReference type="EMBL" id="JAQRFI010000377">
    <property type="protein sequence ID" value="MDC9591990.1"/>
    <property type="molecule type" value="Genomic_DNA"/>
</dbReference>
<gene>
    <name evidence="1" type="ORF">PSI23_22670</name>
</gene>
<dbReference type="RefSeq" id="WP_273557120.1">
    <property type="nucleotide sequence ID" value="NZ_JAQRFI010000377.1"/>
</dbReference>
<keyword evidence="2" id="KW-1185">Reference proteome</keyword>
<protein>
    <submittedName>
        <fullName evidence="1">Uncharacterized protein</fullName>
    </submittedName>
</protein>
<name>A0ABT5LQF8_9GAMM</name>
<feature type="non-terminal residue" evidence="1">
    <location>
        <position position="1"/>
    </location>
</feature>
<accession>A0ABT5LQF8</accession>
<organism evidence="1 2">
    <name type="scientific">Xenorhabdus yunnanensis</name>
    <dbReference type="NCBI Taxonomy" id="3025878"/>
    <lineage>
        <taxon>Bacteria</taxon>
        <taxon>Pseudomonadati</taxon>
        <taxon>Pseudomonadota</taxon>
        <taxon>Gammaproteobacteria</taxon>
        <taxon>Enterobacterales</taxon>
        <taxon>Morganellaceae</taxon>
        <taxon>Xenorhabdus</taxon>
    </lineage>
</organism>